<evidence type="ECO:0000256" key="11">
    <source>
        <dbReference type="PROSITE-ProRule" id="PRU00042"/>
    </source>
</evidence>
<keyword evidence="6" id="KW-0862">Zinc</keyword>
<evidence type="ECO:0000256" key="4">
    <source>
        <dbReference type="ARBA" id="ARBA00022737"/>
    </source>
</evidence>
<evidence type="ECO:0000256" key="3">
    <source>
        <dbReference type="ARBA" id="ARBA00022723"/>
    </source>
</evidence>
<comment type="similarity">
    <text evidence="2">Belongs to the krueppel C2H2-type zinc-finger protein family.</text>
</comment>
<keyword evidence="4" id="KW-0677">Repeat</keyword>
<name>A0A6V7WWV9_MELEN</name>
<feature type="compositionally biased region" description="Basic and acidic residues" evidence="12">
    <location>
        <begin position="200"/>
        <end position="210"/>
    </location>
</feature>
<evidence type="ECO:0000256" key="6">
    <source>
        <dbReference type="ARBA" id="ARBA00022833"/>
    </source>
</evidence>
<comment type="subcellular location">
    <subcellularLocation>
        <location evidence="1">Nucleus</location>
    </subcellularLocation>
</comment>
<dbReference type="AlphaFoldDB" id="A0A6V7WWV9"/>
<feature type="domain" description="C2H2-type" evidence="13">
    <location>
        <begin position="254"/>
        <end position="283"/>
    </location>
</feature>
<accession>A0A6V7WWV9</accession>
<feature type="region of interest" description="Disordered" evidence="12">
    <location>
        <begin position="134"/>
        <end position="161"/>
    </location>
</feature>
<dbReference type="Gene3D" id="3.30.160.60">
    <property type="entry name" value="Classic Zinc Finger"/>
    <property type="match status" value="3"/>
</dbReference>
<dbReference type="GO" id="GO:0000978">
    <property type="term" value="F:RNA polymerase II cis-regulatory region sequence-specific DNA binding"/>
    <property type="evidence" value="ECO:0007669"/>
    <property type="project" value="TreeGrafter"/>
</dbReference>
<dbReference type="FunFam" id="3.30.160.60:FF:001064">
    <property type="entry name" value="Zinc finger protein 425"/>
    <property type="match status" value="1"/>
</dbReference>
<evidence type="ECO:0000256" key="9">
    <source>
        <dbReference type="ARBA" id="ARBA00023163"/>
    </source>
</evidence>
<keyword evidence="3" id="KW-0479">Metal-binding</keyword>
<evidence type="ECO:0000256" key="2">
    <source>
        <dbReference type="ARBA" id="ARBA00006991"/>
    </source>
</evidence>
<evidence type="ECO:0000259" key="13">
    <source>
        <dbReference type="PROSITE" id="PS50157"/>
    </source>
</evidence>
<dbReference type="PANTHER" id="PTHR23235:SF120">
    <property type="entry name" value="KRUPPEL-LIKE FACTOR 15"/>
    <property type="match status" value="1"/>
</dbReference>
<feature type="domain" description="C2H2-type" evidence="13">
    <location>
        <begin position="284"/>
        <end position="310"/>
    </location>
</feature>
<dbReference type="GO" id="GO:0005634">
    <property type="term" value="C:nucleus"/>
    <property type="evidence" value="ECO:0007669"/>
    <property type="project" value="UniProtKB-SubCell"/>
</dbReference>
<dbReference type="GO" id="GO:0000981">
    <property type="term" value="F:DNA-binding transcription factor activity, RNA polymerase II-specific"/>
    <property type="evidence" value="ECO:0007669"/>
    <property type="project" value="TreeGrafter"/>
</dbReference>
<reference evidence="14 15" key="1">
    <citation type="submission" date="2020-08" db="EMBL/GenBank/DDBJ databases">
        <authorList>
            <person name="Koutsovoulos G."/>
            <person name="Danchin GJ E."/>
        </authorList>
    </citation>
    <scope>NUCLEOTIDE SEQUENCE [LARGE SCALE GENOMIC DNA]</scope>
</reference>
<keyword evidence="5 11" id="KW-0863">Zinc-finger</keyword>
<dbReference type="PROSITE" id="PS00028">
    <property type="entry name" value="ZINC_FINGER_C2H2_1"/>
    <property type="match status" value="2"/>
</dbReference>
<evidence type="ECO:0000256" key="10">
    <source>
        <dbReference type="ARBA" id="ARBA00023242"/>
    </source>
</evidence>
<comment type="caution">
    <text evidence="14">The sequence shown here is derived from an EMBL/GenBank/DDBJ whole genome shotgun (WGS) entry which is preliminary data.</text>
</comment>
<dbReference type="EMBL" id="CAJEWN010000884">
    <property type="protein sequence ID" value="CAD2191520.1"/>
    <property type="molecule type" value="Genomic_DNA"/>
</dbReference>
<dbReference type="InterPro" id="IPR036236">
    <property type="entry name" value="Znf_C2H2_sf"/>
</dbReference>
<dbReference type="SUPFAM" id="SSF57667">
    <property type="entry name" value="beta-beta-alpha zinc fingers"/>
    <property type="match status" value="2"/>
</dbReference>
<evidence type="ECO:0000256" key="8">
    <source>
        <dbReference type="ARBA" id="ARBA00023125"/>
    </source>
</evidence>
<dbReference type="PROSITE" id="PS50157">
    <property type="entry name" value="ZINC_FINGER_C2H2_2"/>
    <property type="match status" value="3"/>
</dbReference>
<evidence type="ECO:0000256" key="5">
    <source>
        <dbReference type="ARBA" id="ARBA00022771"/>
    </source>
</evidence>
<keyword evidence="7" id="KW-0805">Transcription regulation</keyword>
<keyword evidence="8" id="KW-0238">DNA-binding</keyword>
<proteinExistence type="inferred from homology"/>
<dbReference type="Pfam" id="PF00096">
    <property type="entry name" value="zf-C2H2"/>
    <property type="match status" value="2"/>
</dbReference>
<feature type="domain" description="C2H2-type" evidence="13">
    <location>
        <begin position="226"/>
        <end position="253"/>
    </location>
</feature>
<evidence type="ECO:0000313" key="14">
    <source>
        <dbReference type="EMBL" id="CAD2191520.1"/>
    </source>
</evidence>
<dbReference type="InterPro" id="IPR013087">
    <property type="entry name" value="Znf_C2H2_type"/>
</dbReference>
<dbReference type="OrthoDB" id="654211at2759"/>
<dbReference type="Proteomes" id="UP000580250">
    <property type="component" value="Unassembled WGS sequence"/>
</dbReference>
<dbReference type="PANTHER" id="PTHR23235">
    <property type="entry name" value="KRUEPPEL-LIKE TRANSCRIPTION FACTOR"/>
    <property type="match status" value="1"/>
</dbReference>
<gene>
    <name evidence="14" type="ORF">MENT_LOCUS44360</name>
</gene>
<feature type="region of interest" description="Disordered" evidence="12">
    <location>
        <begin position="195"/>
        <end position="219"/>
    </location>
</feature>
<keyword evidence="10" id="KW-0539">Nucleus</keyword>
<protein>
    <recommendedName>
        <fullName evidence="13">C2H2-type domain-containing protein</fullName>
    </recommendedName>
</protein>
<evidence type="ECO:0000256" key="1">
    <source>
        <dbReference type="ARBA" id="ARBA00004123"/>
    </source>
</evidence>
<evidence type="ECO:0000256" key="12">
    <source>
        <dbReference type="SAM" id="MobiDB-lite"/>
    </source>
</evidence>
<organism evidence="14 15">
    <name type="scientific">Meloidogyne enterolobii</name>
    <name type="common">Root-knot nematode worm</name>
    <name type="synonym">Meloidogyne mayaguensis</name>
    <dbReference type="NCBI Taxonomy" id="390850"/>
    <lineage>
        <taxon>Eukaryota</taxon>
        <taxon>Metazoa</taxon>
        <taxon>Ecdysozoa</taxon>
        <taxon>Nematoda</taxon>
        <taxon>Chromadorea</taxon>
        <taxon>Rhabditida</taxon>
        <taxon>Tylenchina</taxon>
        <taxon>Tylenchomorpha</taxon>
        <taxon>Tylenchoidea</taxon>
        <taxon>Meloidogynidae</taxon>
        <taxon>Meloidogyninae</taxon>
        <taxon>Meloidogyne</taxon>
    </lineage>
</organism>
<evidence type="ECO:0000313" key="15">
    <source>
        <dbReference type="Proteomes" id="UP000580250"/>
    </source>
</evidence>
<dbReference type="GO" id="GO:0008270">
    <property type="term" value="F:zinc ion binding"/>
    <property type="evidence" value="ECO:0007669"/>
    <property type="project" value="UniProtKB-KW"/>
</dbReference>
<sequence>MTTNSNKYTNFRMDRLLRDSQSENILPQQQQPQNNFWPYTQNFSPNNILTTPTTLITPLSPIQQQQQYLHSFQFPSPPFYNLSPNFSTFFSSPSPPPSSLNTNPFLTAFLTSLFQKQFILNQLQKQQITSIFQQNTPPSINSTPGTSNSENSWRTNNSSNNLTSFKYPNNIYPTTTKISKIVEKVAAKEKKLLNKSSCKRKNENKELKETPKRRKINNNNNNIQKVQCNVCGKSFGRPWLLNGHKRIHDGEKPFKCEEPGCSRSFADRSNCRAHEKTHRPEKPFVCEHCGKAFKLKSYLSKHLRVCRQQK</sequence>
<keyword evidence="9" id="KW-0804">Transcription</keyword>
<dbReference type="SMART" id="SM00355">
    <property type="entry name" value="ZnF_C2H2"/>
    <property type="match status" value="3"/>
</dbReference>
<evidence type="ECO:0000256" key="7">
    <source>
        <dbReference type="ARBA" id="ARBA00023015"/>
    </source>
</evidence>